<comment type="similarity">
    <text evidence="1">Belongs to the class I-like SAM-binding methyltransferase superfamily. RsmB/NOP family.</text>
</comment>
<dbReference type="InterPro" id="IPR029063">
    <property type="entry name" value="SAM-dependent_MTases_sf"/>
</dbReference>
<evidence type="ECO:0000256" key="2">
    <source>
        <dbReference type="ARBA" id="ARBA00022603"/>
    </source>
</evidence>
<evidence type="ECO:0000256" key="4">
    <source>
        <dbReference type="ARBA" id="ARBA00022691"/>
    </source>
</evidence>
<dbReference type="Proteomes" id="UP001201020">
    <property type="component" value="Chromosome"/>
</dbReference>
<dbReference type="CDD" id="cd02440">
    <property type="entry name" value="AdoMet_MTases"/>
    <property type="match status" value="1"/>
</dbReference>
<evidence type="ECO:0000313" key="7">
    <source>
        <dbReference type="EMBL" id="UJG40097.1"/>
    </source>
</evidence>
<keyword evidence="2 7" id="KW-0489">Methyltransferase</keyword>
<dbReference type="AlphaFoldDB" id="A0A9Y1BJV2"/>
<feature type="domain" description="SAM-dependent MTase RsmB/NOP-type" evidence="6">
    <location>
        <begin position="39"/>
        <end position="320"/>
    </location>
</feature>
<dbReference type="EMBL" id="CP084166">
    <property type="protein sequence ID" value="UJG40097.1"/>
    <property type="molecule type" value="Genomic_DNA"/>
</dbReference>
<reference evidence="7" key="1">
    <citation type="journal article" date="2022" name="Nat. Microbiol.">
        <title>Unique mobile elements and scalable gene flow at the prokaryote-eukaryote boundary revealed by circularized Asgard archaea genomes.</title>
        <authorList>
            <person name="Wu F."/>
            <person name="Speth D.R."/>
            <person name="Philosof A."/>
            <person name="Cremiere A."/>
            <person name="Narayanan A."/>
            <person name="Barco R.A."/>
            <person name="Connon S.A."/>
            <person name="Amend J.P."/>
            <person name="Antoshechkin I.A."/>
            <person name="Orphan V.J."/>
        </authorList>
    </citation>
    <scope>NUCLEOTIDE SEQUENCE</scope>
    <source>
        <strain evidence="7">PM71</strain>
    </source>
</reference>
<dbReference type="InterPro" id="IPR011023">
    <property type="entry name" value="Nop2p"/>
</dbReference>
<dbReference type="NCBIfam" id="TIGR00446">
    <property type="entry name" value="nop2p"/>
    <property type="match status" value="1"/>
</dbReference>
<evidence type="ECO:0000259" key="6">
    <source>
        <dbReference type="PROSITE" id="PS51686"/>
    </source>
</evidence>
<keyword evidence="4" id="KW-0949">S-adenosyl-L-methionine</keyword>
<evidence type="ECO:0000256" key="3">
    <source>
        <dbReference type="ARBA" id="ARBA00022679"/>
    </source>
</evidence>
<dbReference type="PROSITE" id="PS01153">
    <property type="entry name" value="NOL1_NOP2_SUN"/>
    <property type="match status" value="1"/>
</dbReference>
<dbReference type="PANTHER" id="PTHR22807:SF74">
    <property type="entry name" value="TRNA (CYTOSINE(48)-C(5))-METHYLTRANSFERASE"/>
    <property type="match status" value="1"/>
</dbReference>
<dbReference type="InterPro" id="IPR018314">
    <property type="entry name" value="RsmB/NOL1/NOP2-like_CS"/>
</dbReference>
<dbReference type="GO" id="GO:0030488">
    <property type="term" value="P:tRNA methylation"/>
    <property type="evidence" value="ECO:0007669"/>
    <property type="project" value="TreeGrafter"/>
</dbReference>
<dbReference type="PROSITE" id="PS51686">
    <property type="entry name" value="SAM_MT_RSMB_NOP"/>
    <property type="match status" value="1"/>
</dbReference>
<dbReference type="InterPro" id="IPR023267">
    <property type="entry name" value="RCMT"/>
</dbReference>
<keyword evidence="5" id="KW-0694">RNA-binding</keyword>
<protein>
    <submittedName>
        <fullName evidence="7">RsmB/NOP family class I SAM-dependent RNA methyltransferase</fullName>
    </submittedName>
</protein>
<evidence type="ECO:0000256" key="5">
    <source>
        <dbReference type="ARBA" id="ARBA00022884"/>
    </source>
</evidence>
<dbReference type="GO" id="GO:0003723">
    <property type="term" value="F:RNA binding"/>
    <property type="evidence" value="ECO:0007669"/>
    <property type="project" value="UniProtKB-KW"/>
</dbReference>
<dbReference type="Gene3D" id="3.30.70.1170">
    <property type="entry name" value="Sun protein, domain 3"/>
    <property type="match status" value="1"/>
</dbReference>
<dbReference type="SUPFAM" id="SSF53335">
    <property type="entry name" value="S-adenosyl-L-methionine-dependent methyltransferases"/>
    <property type="match status" value="1"/>
</dbReference>
<dbReference type="PANTHER" id="PTHR22807">
    <property type="entry name" value="NOP2 YEAST -RELATED NOL1/NOP2/FMU SUN DOMAIN-CONTAINING"/>
    <property type="match status" value="1"/>
</dbReference>
<accession>A0A9Y1BJV2</accession>
<dbReference type="Gene3D" id="3.40.50.150">
    <property type="entry name" value="Vaccinia Virus protein VP39"/>
    <property type="match status" value="1"/>
</dbReference>
<name>A0A9Y1BJV2_9ARCH</name>
<keyword evidence="3" id="KW-0808">Transferase</keyword>
<gene>
    <name evidence="7" type="ORF">K9W45_09645</name>
</gene>
<dbReference type="InterPro" id="IPR049560">
    <property type="entry name" value="MeTrfase_RsmB-F_NOP2_cat"/>
</dbReference>
<dbReference type="InterPro" id="IPR001678">
    <property type="entry name" value="MeTrfase_RsmB-F_NOP2_dom"/>
</dbReference>
<dbReference type="GO" id="GO:0016428">
    <property type="term" value="F:tRNA (cytidine-5-)-methyltransferase activity"/>
    <property type="evidence" value="ECO:0007669"/>
    <property type="project" value="TreeGrafter"/>
</dbReference>
<organism evidence="7">
    <name type="scientific">Candidatus Heimdallarchaeum aukensis</name>
    <dbReference type="NCBI Taxonomy" id="2876573"/>
    <lineage>
        <taxon>Archaea</taxon>
        <taxon>Promethearchaeati</taxon>
        <taxon>Candidatus Heimdallarchaeota</taxon>
        <taxon>Candidatus Heimdallarchaeia (ex Rinke et al. 2021) (nom. nud.)</taxon>
        <taxon>Candidatus Heimdallarchaeales</taxon>
        <taxon>Candidatus Heimdallarchaeaceae</taxon>
        <taxon>Candidatus Heimdallarchaeum</taxon>
    </lineage>
</organism>
<dbReference type="PRINTS" id="PR02008">
    <property type="entry name" value="RCMTFAMILY"/>
</dbReference>
<dbReference type="Pfam" id="PF01189">
    <property type="entry name" value="Methyltr_RsmB-F"/>
    <property type="match status" value="1"/>
</dbReference>
<evidence type="ECO:0000256" key="1">
    <source>
        <dbReference type="ARBA" id="ARBA00007494"/>
    </source>
</evidence>
<proteinExistence type="inferred from homology"/>
<sequence>MLDEVSYTDVYDLGNKLGYLPYMIQRFVELIGEKETIELLKFNEKKLKTVIRLNNLKAQFSEIEFLLLQKKIVFKRIREIPEAREIVHSPISIGATIEYLNGYYMVQGKNSMFPPLILDPKPHEIIGDFAAAPGGKTTHIAQLMKNKGKIISIERSKRRCTALYSNIIRMGVQNTIVINTDARDIVKSKIKFDKILLDAPCSGSGVIINDPSRKTSKKEEDLARYSKLQTELLDTAIQTLKEGGTIVYCTCSLEPEENELVIDRVLKDNDIKLVDILFSFERGVTKFANYSFSPELKKAVRLYPHKTNGEGFFIAKMVKESG</sequence>